<organism evidence="3 4">
    <name type="scientific">Streptomyces mashuensis</name>
    <dbReference type="NCBI Taxonomy" id="33904"/>
    <lineage>
        <taxon>Bacteria</taxon>
        <taxon>Bacillati</taxon>
        <taxon>Actinomycetota</taxon>
        <taxon>Actinomycetes</taxon>
        <taxon>Kitasatosporales</taxon>
        <taxon>Streptomycetaceae</taxon>
        <taxon>Streptomyces</taxon>
    </lineage>
</organism>
<evidence type="ECO:0000313" key="3">
    <source>
        <dbReference type="EMBL" id="GHF59597.1"/>
    </source>
</evidence>
<keyword evidence="4" id="KW-1185">Reference proteome</keyword>
<gene>
    <name evidence="3" type="ORF">GCM10010218_46440</name>
</gene>
<evidence type="ECO:0000256" key="1">
    <source>
        <dbReference type="SAM" id="MobiDB-lite"/>
    </source>
</evidence>
<feature type="chain" id="PRO_5038527117" description="Secreted protein" evidence="2">
    <location>
        <begin position="24"/>
        <end position="113"/>
    </location>
</feature>
<evidence type="ECO:0000313" key="4">
    <source>
        <dbReference type="Proteomes" id="UP000638313"/>
    </source>
</evidence>
<sequence>MKNSLTRVAASSLLLATGGLALAAGTAQAEGAAAPAAQQPAQQPAERPGGALTDRVTGLASARSLPVDELGRTAAYVRDEIPHEARGEFSVRAPLAEELTAPDTAPDAAPDTE</sequence>
<comment type="caution">
    <text evidence="3">The sequence shown here is derived from an EMBL/GenBank/DDBJ whole genome shotgun (WGS) entry which is preliminary data.</text>
</comment>
<feature type="signal peptide" evidence="2">
    <location>
        <begin position="1"/>
        <end position="23"/>
    </location>
</feature>
<evidence type="ECO:0000256" key="2">
    <source>
        <dbReference type="SAM" id="SignalP"/>
    </source>
</evidence>
<protein>
    <recommendedName>
        <fullName evidence="5">Secreted protein</fullName>
    </recommendedName>
</protein>
<dbReference type="AlphaFoldDB" id="A0A919B6J7"/>
<dbReference type="Proteomes" id="UP000638313">
    <property type="component" value="Unassembled WGS sequence"/>
</dbReference>
<dbReference type="RefSeq" id="WP_190131592.1">
    <property type="nucleotide sequence ID" value="NZ_BNBD01000010.1"/>
</dbReference>
<feature type="compositionally biased region" description="Low complexity" evidence="1">
    <location>
        <begin position="26"/>
        <end position="51"/>
    </location>
</feature>
<keyword evidence="2" id="KW-0732">Signal</keyword>
<reference evidence="3" key="1">
    <citation type="journal article" date="2014" name="Int. J. Syst. Evol. Microbiol.">
        <title>Complete genome sequence of Corynebacterium casei LMG S-19264T (=DSM 44701T), isolated from a smear-ripened cheese.</title>
        <authorList>
            <consortium name="US DOE Joint Genome Institute (JGI-PGF)"/>
            <person name="Walter F."/>
            <person name="Albersmeier A."/>
            <person name="Kalinowski J."/>
            <person name="Ruckert C."/>
        </authorList>
    </citation>
    <scope>NUCLEOTIDE SEQUENCE</scope>
    <source>
        <strain evidence="3">JCM 4059</strain>
    </source>
</reference>
<feature type="region of interest" description="Disordered" evidence="1">
    <location>
        <begin position="26"/>
        <end position="52"/>
    </location>
</feature>
<reference evidence="3" key="2">
    <citation type="submission" date="2020-09" db="EMBL/GenBank/DDBJ databases">
        <authorList>
            <person name="Sun Q."/>
            <person name="Ohkuma M."/>
        </authorList>
    </citation>
    <scope>NUCLEOTIDE SEQUENCE</scope>
    <source>
        <strain evidence="3">JCM 4059</strain>
    </source>
</reference>
<name>A0A919B6J7_9ACTN</name>
<dbReference type="EMBL" id="BNBD01000010">
    <property type="protein sequence ID" value="GHF59597.1"/>
    <property type="molecule type" value="Genomic_DNA"/>
</dbReference>
<evidence type="ECO:0008006" key="5">
    <source>
        <dbReference type="Google" id="ProtNLM"/>
    </source>
</evidence>
<accession>A0A919B6J7</accession>
<proteinExistence type="predicted"/>
<feature type="compositionally biased region" description="Low complexity" evidence="1">
    <location>
        <begin position="101"/>
        <end position="113"/>
    </location>
</feature>
<feature type="region of interest" description="Disordered" evidence="1">
    <location>
        <begin position="84"/>
        <end position="113"/>
    </location>
</feature>